<proteinExistence type="predicted"/>
<feature type="domain" description="NAD(P)-binding" evidence="1">
    <location>
        <begin position="11"/>
        <end position="208"/>
    </location>
</feature>
<accession>A0A3L8AAD0</accession>
<protein>
    <submittedName>
        <fullName evidence="2">NAD(P)-dependent oxidoreductase</fullName>
    </submittedName>
</protein>
<name>A0A3L8AAD0_9BACE</name>
<evidence type="ECO:0000313" key="3">
    <source>
        <dbReference type="Proteomes" id="UP000267159"/>
    </source>
</evidence>
<evidence type="ECO:0000313" key="2">
    <source>
        <dbReference type="EMBL" id="RLT80002.1"/>
    </source>
</evidence>
<sequence>MKKVKKVVLIGASGFVGSAILNEALNRDIEVTAVVRHPEKIKIENENLKVVKADVSSLNEVAEVCKGADAVISAFNLGWSNPNIYDETIKVYLTIVDGIKKAGINRFLMVGGAGSLFIAPGLRLMDSGEVPENILPGVKALGEFYLNFLNKEKKVDWVFFSPAADMRPGVRTGRYRLSKDDMIIDIVGNSHISVEDYAAAMIDELEHPKHHQERFTIGY</sequence>
<dbReference type="CDD" id="cd05244">
    <property type="entry name" value="BVR-B_like_SDR_a"/>
    <property type="match status" value="1"/>
</dbReference>
<dbReference type="Proteomes" id="UP000267159">
    <property type="component" value="Unassembled WGS sequence"/>
</dbReference>
<dbReference type="PANTHER" id="PTHR43355:SF2">
    <property type="entry name" value="FLAVIN REDUCTASE (NADPH)"/>
    <property type="match status" value="1"/>
</dbReference>
<evidence type="ECO:0000259" key="1">
    <source>
        <dbReference type="Pfam" id="PF13460"/>
    </source>
</evidence>
<dbReference type="InterPro" id="IPR016040">
    <property type="entry name" value="NAD(P)-bd_dom"/>
</dbReference>
<comment type="caution">
    <text evidence="2">The sequence shown here is derived from an EMBL/GenBank/DDBJ whole genome shotgun (WGS) entry which is preliminary data.</text>
</comment>
<dbReference type="PANTHER" id="PTHR43355">
    <property type="entry name" value="FLAVIN REDUCTASE (NADPH)"/>
    <property type="match status" value="1"/>
</dbReference>
<dbReference type="InterPro" id="IPR051606">
    <property type="entry name" value="Polyketide_Oxido-like"/>
</dbReference>
<dbReference type="AlphaFoldDB" id="A0A3L8AAD0"/>
<dbReference type="STRING" id="1235814.GCA_000613385_01498"/>
<reference evidence="2 3" key="1">
    <citation type="submission" date="2018-09" db="EMBL/GenBank/DDBJ databases">
        <title>Murine metabolic-syndrome-specific gut microbial biobank.</title>
        <authorList>
            <person name="Liu C."/>
        </authorList>
    </citation>
    <scope>NUCLEOTIDE SEQUENCE [LARGE SCALE GENOMIC DNA]</scope>
    <source>
        <strain evidence="2 3">0.1X-D8-26</strain>
    </source>
</reference>
<dbReference type="EMBL" id="RAZM01000029">
    <property type="protein sequence ID" value="RLT80002.1"/>
    <property type="molecule type" value="Genomic_DNA"/>
</dbReference>
<gene>
    <name evidence="2" type="ORF">D7Y07_10525</name>
</gene>
<dbReference type="Gene3D" id="3.40.50.720">
    <property type="entry name" value="NAD(P)-binding Rossmann-like Domain"/>
    <property type="match status" value="1"/>
</dbReference>
<dbReference type="RefSeq" id="WP_121766204.1">
    <property type="nucleotide sequence ID" value="NZ_CAMRBV010000093.1"/>
</dbReference>
<organism evidence="2 3">
    <name type="scientific">Bacteroides acidifaciens</name>
    <dbReference type="NCBI Taxonomy" id="85831"/>
    <lineage>
        <taxon>Bacteria</taxon>
        <taxon>Pseudomonadati</taxon>
        <taxon>Bacteroidota</taxon>
        <taxon>Bacteroidia</taxon>
        <taxon>Bacteroidales</taxon>
        <taxon>Bacteroidaceae</taxon>
        <taxon>Bacteroides</taxon>
    </lineage>
</organism>
<dbReference type="GO" id="GO:0016646">
    <property type="term" value="F:oxidoreductase activity, acting on the CH-NH group of donors, NAD or NADP as acceptor"/>
    <property type="evidence" value="ECO:0007669"/>
    <property type="project" value="TreeGrafter"/>
</dbReference>
<dbReference type="SUPFAM" id="SSF51735">
    <property type="entry name" value="NAD(P)-binding Rossmann-fold domains"/>
    <property type="match status" value="1"/>
</dbReference>
<dbReference type="Pfam" id="PF13460">
    <property type="entry name" value="NAD_binding_10"/>
    <property type="match status" value="1"/>
</dbReference>
<dbReference type="InterPro" id="IPR036291">
    <property type="entry name" value="NAD(P)-bd_dom_sf"/>
</dbReference>